<dbReference type="GO" id="GO:0003676">
    <property type="term" value="F:nucleic acid binding"/>
    <property type="evidence" value="ECO:0007669"/>
    <property type="project" value="InterPro"/>
</dbReference>
<keyword evidence="2" id="KW-1185">Reference proteome</keyword>
<sequence>MLSTESNVKVLDLPIHRRLAIIGLGLTRDRREPGVIINLSYRRNHFFDPTTSTRRLPLRHGVSQKSVWRMLRRAGLHPYHYQRVQHIYKDVDWHQSCVMFTWVLKKTRENPEFTKTILWTDEAQFTTDGIVNSLNLRKWCPKGENPKLKRASTFQVKFSINLEAAMFDNILIGPIILPKTLIGETFLEFLRDGLPLLLKNDPPNGWMSCPLCADCQVFSE</sequence>
<evidence type="ECO:0008006" key="3">
    <source>
        <dbReference type="Google" id="ProtNLM"/>
    </source>
</evidence>
<evidence type="ECO:0000313" key="1">
    <source>
        <dbReference type="EMBL" id="CAH2098695.1"/>
    </source>
</evidence>
<dbReference type="Proteomes" id="UP001153954">
    <property type="component" value="Unassembled WGS sequence"/>
</dbReference>
<accession>A0AAU9UH86</accession>
<dbReference type="PANTHER" id="PTHR47326">
    <property type="entry name" value="TRANSPOSABLE ELEMENT TC3 TRANSPOSASE-LIKE PROTEIN"/>
    <property type="match status" value="1"/>
</dbReference>
<name>A0AAU9UH86_EUPED</name>
<protein>
    <recommendedName>
        <fullName evidence="3">Transposase</fullName>
    </recommendedName>
</protein>
<dbReference type="Gene3D" id="3.30.420.10">
    <property type="entry name" value="Ribonuclease H-like superfamily/Ribonuclease H"/>
    <property type="match status" value="1"/>
</dbReference>
<dbReference type="EMBL" id="CAKOGL010000020">
    <property type="protein sequence ID" value="CAH2098695.1"/>
    <property type="molecule type" value="Genomic_DNA"/>
</dbReference>
<organism evidence="1 2">
    <name type="scientific">Euphydryas editha</name>
    <name type="common">Edith's checkerspot</name>
    <dbReference type="NCBI Taxonomy" id="104508"/>
    <lineage>
        <taxon>Eukaryota</taxon>
        <taxon>Metazoa</taxon>
        <taxon>Ecdysozoa</taxon>
        <taxon>Arthropoda</taxon>
        <taxon>Hexapoda</taxon>
        <taxon>Insecta</taxon>
        <taxon>Pterygota</taxon>
        <taxon>Neoptera</taxon>
        <taxon>Endopterygota</taxon>
        <taxon>Lepidoptera</taxon>
        <taxon>Glossata</taxon>
        <taxon>Ditrysia</taxon>
        <taxon>Papilionoidea</taxon>
        <taxon>Nymphalidae</taxon>
        <taxon>Nymphalinae</taxon>
        <taxon>Euphydryas</taxon>
    </lineage>
</organism>
<gene>
    <name evidence="1" type="ORF">EEDITHA_LOCUS13788</name>
</gene>
<dbReference type="PANTHER" id="PTHR47326:SF1">
    <property type="entry name" value="HTH PSQ-TYPE DOMAIN-CONTAINING PROTEIN"/>
    <property type="match status" value="1"/>
</dbReference>
<reference evidence="1" key="1">
    <citation type="submission" date="2022-03" db="EMBL/GenBank/DDBJ databases">
        <authorList>
            <person name="Tunstrom K."/>
        </authorList>
    </citation>
    <scope>NUCLEOTIDE SEQUENCE</scope>
</reference>
<evidence type="ECO:0000313" key="2">
    <source>
        <dbReference type="Proteomes" id="UP001153954"/>
    </source>
</evidence>
<proteinExistence type="predicted"/>
<comment type="caution">
    <text evidence="1">The sequence shown here is derived from an EMBL/GenBank/DDBJ whole genome shotgun (WGS) entry which is preliminary data.</text>
</comment>
<dbReference type="AlphaFoldDB" id="A0AAU9UH86"/>
<dbReference type="InterPro" id="IPR036397">
    <property type="entry name" value="RNaseH_sf"/>
</dbReference>